<dbReference type="OrthoDB" id="421066at2"/>
<dbReference type="PANTHER" id="PTHR42912">
    <property type="entry name" value="METHYLTRANSFERASE"/>
    <property type="match status" value="1"/>
</dbReference>
<keyword evidence="2" id="KW-0808">Transferase</keyword>
<sequence length="236" mass="27350">MNLLQEDNTIKQYYEDIAFNYDRSRFANSYGQYIDSQERLILSDWLPSYDHSILDLACGTGRFLDFATTGLDASKNMITVAQKKYPNKQLIEASATSIPLPNESYDAVFTLHLFMHLTPETINTIIDECVGAARRRHRILRPGGMLIFDIPSAFRRKLLRYKPENWHGATSFFIQDIKNLSNSQKWQLADLKGIAFCPVHRLPSSMRPLFIPIDNFLCRSFCRVFSSYYMVKLIKQ</sequence>
<accession>K9W697</accession>
<dbReference type="RefSeq" id="WP_015205080.1">
    <property type="nucleotide sequence ID" value="NC_019753.1"/>
</dbReference>
<dbReference type="Proteomes" id="UP000010472">
    <property type="component" value="Chromosome"/>
</dbReference>
<dbReference type="Pfam" id="PF08241">
    <property type="entry name" value="Methyltransf_11"/>
    <property type="match status" value="1"/>
</dbReference>
<dbReference type="STRING" id="1173022.Cri9333_4193"/>
<dbReference type="InterPro" id="IPR013216">
    <property type="entry name" value="Methyltransf_11"/>
</dbReference>
<name>K9W697_9CYAN</name>
<gene>
    <name evidence="2" type="ORF">Cri9333_4193</name>
</gene>
<dbReference type="KEGG" id="cep:Cri9333_4193"/>
<dbReference type="SUPFAM" id="SSF53335">
    <property type="entry name" value="S-adenosyl-L-methionine-dependent methyltransferases"/>
    <property type="match status" value="1"/>
</dbReference>
<keyword evidence="2" id="KW-0489">Methyltransferase</keyword>
<dbReference type="eggNOG" id="COG2226">
    <property type="taxonomic scope" value="Bacteria"/>
</dbReference>
<dbReference type="InterPro" id="IPR050508">
    <property type="entry name" value="Methyltransf_Superfamily"/>
</dbReference>
<evidence type="ECO:0000313" key="2">
    <source>
        <dbReference type="EMBL" id="AFZ14985.1"/>
    </source>
</evidence>
<dbReference type="AlphaFoldDB" id="K9W697"/>
<dbReference type="HOGENOM" id="CLU_1183955_0_0_3"/>
<dbReference type="GO" id="GO:0032259">
    <property type="term" value="P:methylation"/>
    <property type="evidence" value="ECO:0007669"/>
    <property type="project" value="UniProtKB-KW"/>
</dbReference>
<proteinExistence type="predicted"/>
<protein>
    <submittedName>
        <fullName evidence="2">Methyltransferase type 11</fullName>
    </submittedName>
</protein>
<evidence type="ECO:0000313" key="3">
    <source>
        <dbReference type="Proteomes" id="UP000010472"/>
    </source>
</evidence>
<keyword evidence="3" id="KW-1185">Reference proteome</keyword>
<organism evidence="2 3">
    <name type="scientific">Crinalium epipsammum PCC 9333</name>
    <dbReference type="NCBI Taxonomy" id="1173022"/>
    <lineage>
        <taxon>Bacteria</taxon>
        <taxon>Bacillati</taxon>
        <taxon>Cyanobacteriota</taxon>
        <taxon>Cyanophyceae</taxon>
        <taxon>Gomontiellales</taxon>
        <taxon>Gomontiellaceae</taxon>
        <taxon>Crinalium</taxon>
    </lineage>
</organism>
<dbReference type="EMBL" id="CP003620">
    <property type="protein sequence ID" value="AFZ14985.1"/>
    <property type="molecule type" value="Genomic_DNA"/>
</dbReference>
<dbReference type="InterPro" id="IPR029063">
    <property type="entry name" value="SAM-dependent_MTases_sf"/>
</dbReference>
<dbReference type="GO" id="GO:0008757">
    <property type="term" value="F:S-adenosylmethionine-dependent methyltransferase activity"/>
    <property type="evidence" value="ECO:0007669"/>
    <property type="project" value="InterPro"/>
</dbReference>
<dbReference type="CDD" id="cd02440">
    <property type="entry name" value="AdoMet_MTases"/>
    <property type="match status" value="1"/>
</dbReference>
<feature type="domain" description="Methyltransferase type 11" evidence="1">
    <location>
        <begin position="54"/>
        <end position="148"/>
    </location>
</feature>
<dbReference type="PANTHER" id="PTHR42912:SF80">
    <property type="entry name" value="METHYLTRANSFERASE DOMAIN-CONTAINING PROTEIN"/>
    <property type="match status" value="1"/>
</dbReference>
<dbReference type="Gene3D" id="3.40.50.150">
    <property type="entry name" value="Vaccinia Virus protein VP39"/>
    <property type="match status" value="1"/>
</dbReference>
<reference evidence="2 3" key="1">
    <citation type="submission" date="2012-06" db="EMBL/GenBank/DDBJ databases">
        <title>Finished chromosome of genome of Crinalium epipsammum PCC 9333.</title>
        <authorList>
            <consortium name="US DOE Joint Genome Institute"/>
            <person name="Gugger M."/>
            <person name="Coursin T."/>
            <person name="Rippka R."/>
            <person name="Tandeau De Marsac N."/>
            <person name="Huntemann M."/>
            <person name="Wei C.-L."/>
            <person name="Han J."/>
            <person name="Detter J.C."/>
            <person name="Han C."/>
            <person name="Tapia R."/>
            <person name="Davenport K."/>
            <person name="Daligault H."/>
            <person name="Erkkila T."/>
            <person name="Gu W."/>
            <person name="Munk A.C.C."/>
            <person name="Teshima H."/>
            <person name="Xu Y."/>
            <person name="Chain P."/>
            <person name="Chen A."/>
            <person name="Krypides N."/>
            <person name="Mavromatis K."/>
            <person name="Markowitz V."/>
            <person name="Szeto E."/>
            <person name="Ivanova N."/>
            <person name="Mikhailova N."/>
            <person name="Ovchinnikova G."/>
            <person name="Pagani I."/>
            <person name="Pati A."/>
            <person name="Goodwin L."/>
            <person name="Peters L."/>
            <person name="Pitluck S."/>
            <person name="Woyke T."/>
            <person name="Kerfeld C."/>
        </authorList>
    </citation>
    <scope>NUCLEOTIDE SEQUENCE [LARGE SCALE GENOMIC DNA]</scope>
    <source>
        <strain evidence="2 3">PCC 9333</strain>
    </source>
</reference>
<evidence type="ECO:0000259" key="1">
    <source>
        <dbReference type="Pfam" id="PF08241"/>
    </source>
</evidence>